<dbReference type="InterPro" id="IPR001190">
    <property type="entry name" value="SRCR"/>
</dbReference>
<evidence type="ECO:0000256" key="8">
    <source>
        <dbReference type="PROSITE-ProRule" id="PRU00124"/>
    </source>
</evidence>
<dbReference type="InterPro" id="IPR002172">
    <property type="entry name" value="LDrepeatLR_classA_rpt"/>
</dbReference>
<dbReference type="InterPro" id="IPR036772">
    <property type="entry name" value="SRCR-like_dom_sf"/>
</dbReference>
<evidence type="ECO:0000256" key="3">
    <source>
        <dbReference type="ARBA" id="ARBA00022737"/>
    </source>
</evidence>
<gene>
    <name evidence="12" type="primary">LOC110985233</name>
</gene>
<dbReference type="GO" id="GO:0006508">
    <property type="term" value="P:proteolysis"/>
    <property type="evidence" value="ECO:0007669"/>
    <property type="project" value="UniProtKB-KW"/>
</dbReference>
<keyword evidence="4" id="KW-0378">Hydrolase</keyword>
<dbReference type="PRINTS" id="PR00261">
    <property type="entry name" value="LDLRECEPTOR"/>
</dbReference>
<dbReference type="PRINTS" id="PR00258">
    <property type="entry name" value="SPERACTRCPTR"/>
</dbReference>
<evidence type="ECO:0000256" key="2">
    <source>
        <dbReference type="ARBA" id="ARBA00022729"/>
    </source>
</evidence>
<keyword evidence="7" id="KW-0325">Glycoprotein</keyword>
<evidence type="ECO:0000313" key="11">
    <source>
        <dbReference type="Proteomes" id="UP000694845"/>
    </source>
</evidence>
<proteinExistence type="predicted"/>
<name>A0A8B7Z811_ACAPL</name>
<protein>
    <submittedName>
        <fullName evidence="12">Deleted in malignant brain tumors 1 protein-like</fullName>
    </submittedName>
</protein>
<keyword evidence="5" id="KW-0720">Serine protease</keyword>
<dbReference type="PANTHER" id="PTHR47653">
    <property type="entry name" value="PROTEIN BARK BEETLE"/>
    <property type="match status" value="1"/>
</dbReference>
<dbReference type="PROSITE" id="PS00420">
    <property type="entry name" value="SRCR_1"/>
    <property type="match status" value="1"/>
</dbReference>
<feature type="domain" description="SRCR" evidence="10">
    <location>
        <begin position="122"/>
        <end position="222"/>
    </location>
</feature>
<dbReference type="PROSITE" id="PS50068">
    <property type="entry name" value="LDLRA_2"/>
    <property type="match status" value="3"/>
</dbReference>
<keyword evidence="6 9" id="KW-1015">Disulfide bond</keyword>
<dbReference type="GO" id="GO:0045217">
    <property type="term" value="P:cell-cell junction maintenance"/>
    <property type="evidence" value="ECO:0007669"/>
    <property type="project" value="TreeGrafter"/>
</dbReference>
<dbReference type="Pfam" id="PF00530">
    <property type="entry name" value="SRCR"/>
    <property type="match status" value="2"/>
</dbReference>
<evidence type="ECO:0000256" key="1">
    <source>
        <dbReference type="ARBA" id="ARBA00022670"/>
    </source>
</evidence>
<evidence type="ECO:0000256" key="9">
    <source>
        <dbReference type="PROSITE-ProRule" id="PRU00196"/>
    </source>
</evidence>
<feature type="disulfide bond" evidence="8">
    <location>
        <begin position="315"/>
        <end position="330"/>
    </location>
</feature>
<dbReference type="InterPro" id="IPR053243">
    <property type="entry name" value="SJ_maturation_regulator"/>
</dbReference>
<keyword evidence="11" id="KW-1185">Reference proteome</keyword>
<keyword evidence="3" id="KW-0677">Repeat</keyword>
<sequence length="351" mass="39375">MLGLPPATVAWVLAHFGQGSGPIALDDVNCRGNESSIAECQHRGWFRHNCVHREDAGVTCGQGNGGYYTEGPPYTTEELPHGCNPYEWRCNHTGQCIPDYQRCDGYSNCYYGEDESDCNVSVRLVGGSSYREGRVEMYNNGRWGTVCDDYWDIRDANVVCRMLGLPPATIAWTNAYFGRGSGAIALDDVNCRGSEIIISDCQHRGWFSHNCGHSEDAGVTCGQGTVSTDIPPYTTDEPSYGCSPYEWRCYYNDQCIPNYQRCDGYPNCYYGEDEFNCHASSDSPPYTTEEPSYGCRPYEWRCYYNGQCIPNYQRCDGYRDCCYGEDENGCSCASQSKKDKAKLDAQLEQLL</sequence>
<accession>A0A8B7Z811</accession>
<dbReference type="KEGG" id="aplc:110985233"/>
<dbReference type="Gene3D" id="4.10.400.10">
    <property type="entry name" value="Low-density Lipoprotein Receptor"/>
    <property type="match status" value="3"/>
</dbReference>
<evidence type="ECO:0000313" key="12">
    <source>
        <dbReference type="RefSeq" id="XP_022101798.1"/>
    </source>
</evidence>
<dbReference type="SMART" id="SM00192">
    <property type="entry name" value="LDLa"/>
    <property type="match status" value="3"/>
</dbReference>
<dbReference type="InterPro" id="IPR023415">
    <property type="entry name" value="LDLR_class-A_CS"/>
</dbReference>
<dbReference type="FunFam" id="3.10.250.10:FF:000006">
    <property type="entry name" value="neurotrypsin isoform X2"/>
    <property type="match status" value="1"/>
</dbReference>
<keyword evidence="2" id="KW-0732">Signal</keyword>
<organism evidence="11 12">
    <name type="scientific">Acanthaster planci</name>
    <name type="common">Crown-of-thorns starfish</name>
    <dbReference type="NCBI Taxonomy" id="133434"/>
    <lineage>
        <taxon>Eukaryota</taxon>
        <taxon>Metazoa</taxon>
        <taxon>Echinodermata</taxon>
        <taxon>Eleutherozoa</taxon>
        <taxon>Asterozoa</taxon>
        <taxon>Asteroidea</taxon>
        <taxon>Valvatacea</taxon>
        <taxon>Valvatida</taxon>
        <taxon>Acanthasteridae</taxon>
        <taxon>Acanthaster</taxon>
    </lineage>
</organism>
<dbReference type="GO" id="GO:0016020">
    <property type="term" value="C:membrane"/>
    <property type="evidence" value="ECO:0007669"/>
    <property type="project" value="InterPro"/>
</dbReference>
<feature type="domain" description="SRCR" evidence="10">
    <location>
        <begin position="1"/>
        <end position="61"/>
    </location>
</feature>
<keyword evidence="1" id="KW-0645">Protease</keyword>
<dbReference type="SUPFAM" id="SSF56487">
    <property type="entry name" value="SRCR-like"/>
    <property type="match status" value="2"/>
</dbReference>
<dbReference type="InterPro" id="IPR036055">
    <property type="entry name" value="LDL_receptor-like_sf"/>
</dbReference>
<dbReference type="SUPFAM" id="SSF57424">
    <property type="entry name" value="LDL receptor-like module"/>
    <property type="match status" value="3"/>
</dbReference>
<evidence type="ECO:0000256" key="6">
    <source>
        <dbReference type="ARBA" id="ARBA00023157"/>
    </source>
</evidence>
<dbReference type="Proteomes" id="UP000694845">
    <property type="component" value="Unplaced"/>
</dbReference>
<dbReference type="PANTHER" id="PTHR47653:SF1">
    <property type="entry name" value="DELETED IN MALIGNANT BRAIN TUMORS 1 PROTEIN"/>
    <property type="match status" value="1"/>
</dbReference>
<reference evidence="12" key="1">
    <citation type="submission" date="2025-08" db="UniProtKB">
        <authorList>
            <consortium name="RefSeq"/>
        </authorList>
    </citation>
    <scope>IDENTIFICATION</scope>
</reference>
<dbReference type="GeneID" id="110985233"/>
<dbReference type="RefSeq" id="XP_022101798.1">
    <property type="nucleotide sequence ID" value="XM_022246106.1"/>
</dbReference>
<dbReference type="Gene3D" id="3.10.250.10">
    <property type="entry name" value="SRCR-like domain"/>
    <property type="match status" value="2"/>
</dbReference>
<evidence type="ECO:0000259" key="10">
    <source>
        <dbReference type="PROSITE" id="PS50287"/>
    </source>
</evidence>
<dbReference type="OrthoDB" id="536948at2759"/>
<dbReference type="SMART" id="SM00202">
    <property type="entry name" value="SR"/>
    <property type="match status" value="2"/>
</dbReference>
<feature type="disulfide bond" evidence="9">
    <location>
        <begin position="147"/>
        <end position="211"/>
    </location>
</feature>
<feature type="disulfide bond" evidence="8">
    <location>
        <begin position="262"/>
        <end position="277"/>
    </location>
</feature>
<feature type="disulfide bond" evidence="9">
    <location>
        <begin position="160"/>
        <end position="221"/>
    </location>
</feature>
<dbReference type="PROSITE" id="PS50287">
    <property type="entry name" value="SRCR_2"/>
    <property type="match status" value="2"/>
</dbReference>
<dbReference type="CDD" id="cd00112">
    <property type="entry name" value="LDLa"/>
    <property type="match status" value="3"/>
</dbReference>
<feature type="disulfide bond" evidence="9">
    <location>
        <begin position="30"/>
        <end position="40"/>
    </location>
</feature>
<dbReference type="GO" id="GO:0008236">
    <property type="term" value="F:serine-type peptidase activity"/>
    <property type="evidence" value="ECO:0007669"/>
    <property type="project" value="UniProtKB-KW"/>
</dbReference>
<dbReference type="AlphaFoldDB" id="A0A8B7Z811"/>
<evidence type="ECO:0000256" key="7">
    <source>
        <dbReference type="ARBA" id="ARBA00023180"/>
    </source>
</evidence>
<evidence type="ECO:0000256" key="4">
    <source>
        <dbReference type="ARBA" id="ARBA00022801"/>
    </source>
</evidence>
<dbReference type="PROSITE" id="PS01209">
    <property type="entry name" value="LDLRA_1"/>
    <property type="match status" value="2"/>
</dbReference>
<evidence type="ECO:0000256" key="5">
    <source>
        <dbReference type="ARBA" id="ARBA00022825"/>
    </source>
</evidence>
<feature type="disulfide bond" evidence="9">
    <location>
        <begin position="191"/>
        <end position="201"/>
    </location>
</feature>
<comment type="caution">
    <text evidence="9">Lacks conserved residue(s) required for the propagation of feature annotation.</text>
</comment>
<feature type="disulfide bond" evidence="8">
    <location>
        <begin position="103"/>
        <end position="118"/>
    </location>
</feature>
<dbReference type="Pfam" id="PF00057">
    <property type="entry name" value="Ldl_recept_a"/>
    <property type="match status" value="3"/>
</dbReference>